<dbReference type="EMBL" id="BTRK01000006">
    <property type="protein sequence ID" value="GMR57668.1"/>
    <property type="molecule type" value="Genomic_DNA"/>
</dbReference>
<dbReference type="Proteomes" id="UP001328107">
    <property type="component" value="Unassembled WGS sequence"/>
</dbReference>
<keyword evidence="2" id="KW-1185">Reference proteome</keyword>
<feature type="non-terminal residue" evidence="1">
    <location>
        <position position="70"/>
    </location>
</feature>
<organism evidence="1 2">
    <name type="scientific">Pristionchus mayeri</name>
    <dbReference type="NCBI Taxonomy" id="1317129"/>
    <lineage>
        <taxon>Eukaryota</taxon>
        <taxon>Metazoa</taxon>
        <taxon>Ecdysozoa</taxon>
        <taxon>Nematoda</taxon>
        <taxon>Chromadorea</taxon>
        <taxon>Rhabditida</taxon>
        <taxon>Rhabditina</taxon>
        <taxon>Diplogasteromorpha</taxon>
        <taxon>Diplogasteroidea</taxon>
        <taxon>Neodiplogasteridae</taxon>
        <taxon>Pristionchus</taxon>
    </lineage>
</organism>
<sequence>RIISNDKYLNDQEIIVDWTKDNSTDGLRRISQNASIGQLSIKLWPFRPFTREVYSIIKNFDVDDLILDCE</sequence>
<evidence type="ECO:0000313" key="2">
    <source>
        <dbReference type="Proteomes" id="UP001328107"/>
    </source>
</evidence>
<evidence type="ECO:0000313" key="1">
    <source>
        <dbReference type="EMBL" id="GMR57668.1"/>
    </source>
</evidence>
<reference evidence="2" key="1">
    <citation type="submission" date="2022-10" db="EMBL/GenBank/DDBJ databases">
        <title>Genome assembly of Pristionchus species.</title>
        <authorList>
            <person name="Yoshida K."/>
            <person name="Sommer R.J."/>
        </authorList>
    </citation>
    <scope>NUCLEOTIDE SEQUENCE [LARGE SCALE GENOMIC DNA]</scope>
    <source>
        <strain evidence="2">RS5460</strain>
    </source>
</reference>
<accession>A0AAN5D6X8</accession>
<dbReference type="AlphaFoldDB" id="A0AAN5D6X8"/>
<feature type="non-terminal residue" evidence="1">
    <location>
        <position position="1"/>
    </location>
</feature>
<gene>
    <name evidence="1" type="ORF">PMAYCL1PPCAC_27863</name>
</gene>
<comment type="caution">
    <text evidence="1">The sequence shown here is derived from an EMBL/GenBank/DDBJ whole genome shotgun (WGS) entry which is preliminary data.</text>
</comment>
<proteinExistence type="predicted"/>
<protein>
    <submittedName>
        <fullName evidence="1">Uncharacterized protein</fullName>
    </submittedName>
</protein>
<name>A0AAN5D6X8_9BILA</name>